<dbReference type="AlphaFoldDB" id="G2Y603"/>
<evidence type="ECO:0000313" key="1">
    <source>
        <dbReference type="EMBL" id="CCD48055.1"/>
    </source>
</evidence>
<organism evidence="1 2">
    <name type="scientific">Botryotinia fuckeliana (strain T4)</name>
    <name type="common">Noble rot fungus</name>
    <name type="synonym">Botrytis cinerea</name>
    <dbReference type="NCBI Taxonomy" id="999810"/>
    <lineage>
        <taxon>Eukaryota</taxon>
        <taxon>Fungi</taxon>
        <taxon>Dikarya</taxon>
        <taxon>Ascomycota</taxon>
        <taxon>Pezizomycotina</taxon>
        <taxon>Leotiomycetes</taxon>
        <taxon>Helotiales</taxon>
        <taxon>Sclerotiniaceae</taxon>
        <taxon>Botrytis</taxon>
    </lineage>
</organism>
<accession>G2Y603</accession>
<evidence type="ECO:0000313" key="2">
    <source>
        <dbReference type="Proteomes" id="UP000008177"/>
    </source>
</evidence>
<gene>
    <name evidence="1" type="ORF">BofuT4_uP110680.1</name>
</gene>
<sequence>MGVLGGIVFTASSVIRCQNYLGKITGTSAASSFSKVGLVWLRAWYPLEAIRNQGDQGDEGDQGVPDTK</sequence>
<dbReference type="Proteomes" id="UP000008177">
    <property type="component" value="Unplaced contigs"/>
</dbReference>
<proteinExistence type="predicted"/>
<protein>
    <submittedName>
        <fullName evidence="1">Uncharacterized protein</fullName>
    </submittedName>
</protein>
<dbReference type="EMBL" id="FQ790291">
    <property type="protein sequence ID" value="CCD48055.1"/>
    <property type="molecule type" value="Genomic_DNA"/>
</dbReference>
<reference evidence="2" key="1">
    <citation type="journal article" date="2011" name="PLoS Genet.">
        <title>Genomic analysis of the necrotrophic fungal pathogens Sclerotinia sclerotiorum and Botrytis cinerea.</title>
        <authorList>
            <person name="Amselem J."/>
            <person name="Cuomo C.A."/>
            <person name="van Kan J.A."/>
            <person name="Viaud M."/>
            <person name="Benito E.P."/>
            <person name="Couloux A."/>
            <person name="Coutinho P.M."/>
            <person name="de Vries R.P."/>
            <person name="Dyer P.S."/>
            <person name="Fillinger S."/>
            <person name="Fournier E."/>
            <person name="Gout L."/>
            <person name="Hahn M."/>
            <person name="Kohn L."/>
            <person name="Lapalu N."/>
            <person name="Plummer K.M."/>
            <person name="Pradier J.M."/>
            <person name="Quevillon E."/>
            <person name="Sharon A."/>
            <person name="Simon A."/>
            <person name="ten Have A."/>
            <person name="Tudzynski B."/>
            <person name="Tudzynski P."/>
            <person name="Wincker P."/>
            <person name="Andrew M."/>
            <person name="Anthouard V."/>
            <person name="Beever R.E."/>
            <person name="Beffa R."/>
            <person name="Benoit I."/>
            <person name="Bouzid O."/>
            <person name="Brault B."/>
            <person name="Chen Z."/>
            <person name="Choquer M."/>
            <person name="Collemare J."/>
            <person name="Cotton P."/>
            <person name="Danchin E.G."/>
            <person name="Da Silva C."/>
            <person name="Gautier A."/>
            <person name="Giraud C."/>
            <person name="Giraud T."/>
            <person name="Gonzalez C."/>
            <person name="Grossetete S."/>
            <person name="Guldener U."/>
            <person name="Henrissat B."/>
            <person name="Howlett B.J."/>
            <person name="Kodira C."/>
            <person name="Kretschmer M."/>
            <person name="Lappartient A."/>
            <person name="Leroch M."/>
            <person name="Levis C."/>
            <person name="Mauceli E."/>
            <person name="Neuveglise C."/>
            <person name="Oeser B."/>
            <person name="Pearson M."/>
            <person name="Poulain J."/>
            <person name="Poussereau N."/>
            <person name="Quesneville H."/>
            <person name="Rascle C."/>
            <person name="Schumacher J."/>
            <person name="Segurens B."/>
            <person name="Sexton A."/>
            <person name="Silva E."/>
            <person name="Sirven C."/>
            <person name="Soanes D.M."/>
            <person name="Talbot N.J."/>
            <person name="Templeton M."/>
            <person name="Yandava C."/>
            <person name="Yarden O."/>
            <person name="Zeng Q."/>
            <person name="Rollins J.A."/>
            <person name="Lebrun M.H."/>
            <person name="Dickman M."/>
        </authorList>
    </citation>
    <scope>NUCLEOTIDE SEQUENCE [LARGE SCALE GENOMIC DNA]</scope>
    <source>
        <strain evidence="2">T4</strain>
    </source>
</reference>
<name>G2Y603_BOTF4</name>
<dbReference type="InParanoid" id="G2Y603"/>
<dbReference type="HOGENOM" id="CLU_2793694_0_0_1"/>